<keyword evidence="4" id="KW-1185">Reference proteome</keyword>
<dbReference type="Pfam" id="PF01557">
    <property type="entry name" value="FAA_hydrolase"/>
    <property type="match status" value="1"/>
</dbReference>
<name>W4MAN7_9BACT</name>
<dbReference type="InterPro" id="IPR011234">
    <property type="entry name" value="Fumarylacetoacetase-like_C"/>
</dbReference>
<dbReference type="PANTHER" id="PTHR43211:SF1">
    <property type="entry name" value="BLL6422 PROTEIN"/>
    <property type="match status" value="1"/>
</dbReference>
<dbReference type="HOGENOM" id="CLU_028458_3_3_7"/>
<reference evidence="3 4" key="1">
    <citation type="journal article" date="2014" name="Nature">
        <title>An environmental bacterial taxon with a large and distinct metabolic repertoire.</title>
        <authorList>
            <person name="Wilson M.C."/>
            <person name="Mori T."/>
            <person name="Ruckert C."/>
            <person name="Uria A.R."/>
            <person name="Helf M.J."/>
            <person name="Takada K."/>
            <person name="Gernert C."/>
            <person name="Steffens U.A."/>
            <person name="Heycke N."/>
            <person name="Schmitt S."/>
            <person name="Rinke C."/>
            <person name="Helfrich E.J."/>
            <person name="Brachmann A.O."/>
            <person name="Gurgui C."/>
            <person name="Wakimoto T."/>
            <person name="Kracht M."/>
            <person name="Crusemann M."/>
            <person name="Hentschel U."/>
            <person name="Abe I."/>
            <person name="Matsunaga S."/>
            <person name="Kalinowski J."/>
            <person name="Takeyama H."/>
            <person name="Piel J."/>
        </authorList>
    </citation>
    <scope>NUCLEOTIDE SEQUENCE [LARGE SCALE GENOMIC DNA]</scope>
    <source>
        <strain evidence="4">TSY2</strain>
    </source>
</reference>
<dbReference type="Proteomes" id="UP000019140">
    <property type="component" value="Unassembled WGS sequence"/>
</dbReference>
<feature type="region of interest" description="Disordered" evidence="1">
    <location>
        <begin position="312"/>
        <end position="339"/>
    </location>
</feature>
<dbReference type="InterPro" id="IPR036663">
    <property type="entry name" value="Fumarylacetoacetase_C_sf"/>
</dbReference>
<comment type="caution">
    <text evidence="3">The sequence shown here is derived from an EMBL/GenBank/DDBJ whole genome shotgun (WGS) entry which is preliminary data.</text>
</comment>
<accession>W4MAN7</accession>
<organism evidence="3 4">
    <name type="scientific">Candidatus Entotheonella gemina</name>
    <dbReference type="NCBI Taxonomy" id="1429439"/>
    <lineage>
        <taxon>Bacteria</taxon>
        <taxon>Pseudomonadati</taxon>
        <taxon>Nitrospinota/Tectimicrobiota group</taxon>
        <taxon>Candidatus Tectimicrobiota</taxon>
        <taxon>Candidatus Entotheonellia</taxon>
        <taxon>Candidatus Entotheonellales</taxon>
        <taxon>Candidatus Entotheonellaceae</taxon>
        <taxon>Candidatus Entotheonella</taxon>
    </lineage>
</organism>
<dbReference type="EMBL" id="AZHX01000459">
    <property type="protein sequence ID" value="ETX07429.1"/>
    <property type="molecule type" value="Genomic_DNA"/>
</dbReference>
<evidence type="ECO:0000259" key="2">
    <source>
        <dbReference type="Pfam" id="PF01557"/>
    </source>
</evidence>
<protein>
    <recommendedName>
        <fullName evidence="2">Fumarylacetoacetase-like C-terminal domain-containing protein</fullName>
    </recommendedName>
</protein>
<dbReference type="GO" id="GO:0003824">
    <property type="term" value="F:catalytic activity"/>
    <property type="evidence" value="ECO:0007669"/>
    <property type="project" value="InterPro"/>
</dbReference>
<evidence type="ECO:0000256" key="1">
    <source>
        <dbReference type="SAM" id="MobiDB-lite"/>
    </source>
</evidence>
<dbReference type="SUPFAM" id="SSF56529">
    <property type="entry name" value="FAH"/>
    <property type="match status" value="1"/>
</dbReference>
<feature type="compositionally biased region" description="Basic and acidic residues" evidence="1">
    <location>
        <begin position="327"/>
        <end position="339"/>
    </location>
</feature>
<dbReference type="PATRIC" id="fig|1429439.4.peg.1930"/>
<sequence>MKLLTYDTGTGPRCGVLQDDRVVDVTALLGAPQTLRDVQALLEWDATSVDQVRDALARDVAAPALPLARVRLRAPILQPPTVRDFMIFEEHATAQGTRQRQEAWYRMPIFYFSNPLRIFGPDAPIPYPSAAAMLDYELEIGCIIGRSGINVREADALNYIAGFCIFNDWSCRDIQRDESSVGLGPAKGKDAASSLGPWLVTTDELAPYLRDGRLHVKCSAKVNGDIWLQDSDGGLAYHTWGAMVERASWDSRIVPGDVLGCGTVGGGSIGEAIRKGYDTARFLEPGDVVEMEVEGIGVLRNRIDPKVNADPGYRYRAKEQPPLPERGSAKDYRYELRIR</sequence>
<evidence type="ECO:0000313" key="4">
    <source>
        <dbReference type="Proteomes" id="UP000019140"/>
    </source>
</evidence>
<gene>
    <name evidence="3" type="ORF">ETSY2_11270</name>
</gene>
<proteinExistence type="predicted"/>
<dbReference type="Gene3D" id="3.90.850.10">
    <property type="entry name" value="Fumarylacetoacetase-like, C-terminal domain"/>
    <property type="match status" value="1"/>
</dbReference>
<dbReference type="PANTHER" id="PTHR43211">
    <property type="entry name" value="FUMARYLACETOACETATE HYDROLASE"/>
    <property type="match status" value="1"/>
</dbReference>
<feature type="domain" description="Fumarylacetoacetase-like C-terminal" evidence="2">
    <location>
        <begin position="84"/>
        <end position="303"/>
    </location>
</feature>
<evidence type="ECO:0000313" key="3">
    <source>
        <dbReference type="EMBL" id="ETX07429.1"/>
    </source>
</evidence>
<dbReference type="AlphaFoldDB" id="W4MAN7"/>